<accession>G8TZT4</accession>
<dbReference type="Pfam" id="PF07454">
    <property type="entry name" value="SpoIIP"/>
    <property type="match status" value="1"/>
</dbReference>
<keyword evidence="3" id="KW-1185">Reference proteome</keyword>
<feature type="region of interest" description="Disordered" evidence="1">
    <location>
        <begin position="154"/>
        <end position="176"/>
    </location>
</feature>
<evidence type="ECO:0000313" key="3">
    <source>
        <dbReference type="Proteomes" id="UP000005439"/>
    </source>
</evidence>
<dbReference type="HOGENOM" id="CLU_696229_0_0_9"/>
<dbReference type="EMBL" id="CP003179">
    <property type="protein sequence ID" value="AEW06414.1"/>
    <property type="molecule type" value="Genomic_DNA"/>
</dbReference>
<dbReference type="Proteomes" id="UP000005439">
    <property type="component" value="Chromosome"/>
</dbReference>
<reference evidence="3" key="1">
    <citation type="submission" date="2011-12" db="EMBL/GenBank/DDBJ databases">
        <title>The complete genome of chromosome of Sulfobacillus acidophilus DSM 10332.</title>
        <authorList>
            <person name="Lucas S."/>
            <person name="Han J."/>
            <person name="Lapidus A."/>
            <person name="Bruce D."/>
            <person name="Goodwin L."/>
            <person name="Pitluck S."/>
            <person name="Peters L."/>
            <person name="Kyrpides N."/>
            <person name="Mavromatis K."/>
            <person name="Ivanova N."/>
            <person name="Mikhailova N."/>
            <person name="Chertkov O."/>
            <person name="Saunders E."/>
            <person name="Detter J.C."/>
            <person name="Tapia R."/>
            <person name="Han C."/>
            <person name="Land M."/>
            <person name="Hauser L."/>
            <person name="Markowitz V."/>
            <person name="Cheng J.-F."/>
            <person name="Hugenholtz P."/>
            <person name="Woyke T."/>
            <person name="Wu D."/>
            <person name="Pukall R."/>
            <person name="Gehrich-Schroeter G."/>
            <person name="Schneider S."/>
            <person name="Klenk H.-P."/>
            <person name="Eisen J.A."/>
        </authorList>
    </citation>
    <scope>NUCLEOTIDE SEQUENCE [LARGE SCALE GENOMIC DNA]</scope>
    <source>
        <strain evidence="3">ATCC 700253 / DSM 10332 / NAL</strain>
    </source>
</reference>
<evidence type="ECO:0000256" key="1">
    <source>
        <dbReference type="SAM" id="MobiDB-lite"/>
    </source>
</evidence>
<sequence length="396" mass="43331">MAKRGWTPVVIWFRTTTKNRYWARRRKPAGRAPRLQWPKSLAVWYGLSLLGAVGVLWRFPPAPTVRPVTASLYPVRPSWLDRTFTGLKAPVNAAEDWLNRGIPLIGLVLSPHQFALHLGALVSTGLTEVSGVRLSSLPALLQVAIPVLKAVPPPTESKTPIAPPPAIPGANERDASLPGDQGRVWAVLGQTPVVGIYQTHSHESFWPYLPSGTNPAYSTYWPRTIVQVGWWLAEALHRQGLSVVQSRVDNMAEGVLASYSQAYFTAKQLIRGYPTVKLLIDLHRASTAVAPAEIRGQAVSRILIVVGTNKLLPNEYWHQNLTAAIKLAKALNRIAPGILQGNGIDMVPYRYNQELMPGDLMIEVGGPNSTLGEEKRAVEELALAIHAVLSSRQPGS</sequence>
<protein>
    <submittedName>
        <fullName evidence="2">Stage II sporulation P family protein</fullName>
    </submittedName>
</protein>
<dbReference type="AlphaFoldDB" id="G8TZT4"/>
<reference evidence="2 3" key="2">
    <citation type="journal article" date="2012" name="Stand. Genomic Sci.">
        <title>Complete genome sequence of the moderately thermophilic mineral-sulfide-oxidizing firmicute Sulfobacillus acidophilus type strain (NAL(T)).</title>
        <authorList>
            <person name="Anderson I."/>
            <person name="Chertkov O."/>
            <person name="Chen A."/>
            <person name="Saunders E."/>
            <person name="Lapidus A."/>
            <person name="Nolan M."/>
            <person name="Lucas S."/>
            <person name="Hammon N."/>
            <person name="Deshpande S."/>
            <person name="Cheng J.F."/>
            <person name="Han C."/>
            <person name="Tapia R."/>
            <person name="Goodwin L.A."/>
            <person name="Pitluck S."/>
            <person name="Liolios K."/>
            <person name="Pagani I."/>
            <person name="Ivanova N."/>
            <person name="Mikhailova N."/>
            <person name="Pati A."/>
            <person name="Palaniappan K."/>
            <person name="Land M."/>
            <person name="Pan C."/>
            <person name="Rohde M."/>
            <person name="Pukall R."/>
            <person name="Goker M."/>
            <person name="Detter J.C."/>
            <person name="Woyke T."/>
            <person name="Bristow J."/>
            <person name="Eisen J.A."/>
            <person name="Markowitz V."/>
            <person name="Hugenholtz P."/>
            <person name="Kyrpides N.C."/>
            <person name="Klenk H.P."/>
            <person name="Mavromatis K."/>
        </authorList>
    </citation>
    <scope>NUCLEOTIDE SEQUENCE [LARGE SCALE GENOMIC DNA]</scope>
    <source>
        <strain evidence="3">ATCC 700253 / DSM 10332 / NAL</strain>
    </source>
</reference>
<gene>
    <name evidence="2" type="ordered locus">Sulac_2953</name>
</gene>
<proteinExistence type="predicted"/>
<dbReference type="NCBIfam" id="TIGR02867">
    <property type="entry name" value="spore_II_P"/>
    <property type="match status" value="1"/>
</dbReference>
<dbReference type="InterPro" id="IPR010897">
    <property type="entry name" value="Spore_II_P"/>
</dbReference>
<organism evidence="2 3">
    <name type="scientific">Sulfobacillus acidophilus (strain ATCC 700253 / DSM 10332 / NAL)</name>
    <dbReference type="NCBI Taxonomy" id="679936"/>
    <lineage>
        <taxon>Bacteria</taxon>
        <taxon>Bacillati</taxon>
        <taxon>Bacillota</taxon>
        <taxon>Clostridia</taxon>
        <taxon>Eubacteriales</taxon>
        <taxon>Clostridiales Family XVII. Incertae Sedis</taxon>
        <taxon>Sulfobacillus</taxon>
    </lineage>
</organism>
<name>G8TZT4_SULAD</name>
<dbReference type="KEGG" id="sap:Sulac_2953"/>
<dbReference type="STRING" id="679936.Sulac_2953"/>
<evidence type="ECO:0000313" key="2">
    <source>
        <dbReference type="EMBL" id="AEW06414.1"/>
    </source>
</evidence>
<feature type="compositionally biased region" description="Pro residues" evidence="1">
    <location>
        <begin position="154"/>
        <end position="167"/>
    </location>
</feature>
<dbReference type="PATRIC" id="fig|679936.5.peg.3045"/>